<organism evidence="1 2">
    <name type="scientific">Jingyaoa shaoxingensis</name>
    <dbReference type="NCBI Taxonomy" id="2763671"/>
    <lineage>
        <taxon>Bacteria</taxon>
        <taxon>Bacillati</taxon>
        <taxon>Bacillota</taxon>
        <taxon>Clostridia</taxon>
        <taxon>Lachnospirales</taxon>
        <taxon>Lachnospiraceae</taxon>
        <taxon>Jingyaoa</taxon>
    </lineage>
</organism>
<keyword evidence="2" id="KW-1185">Reference proteome</keyword>
<proteinExistence type="predicted"/>
<dbReference type="Proteomes" id="UP000657421">
    <property type="component" value="Unassembled WGS sequence"/>
</dbReference>
<evidence type="ECO:0000313" key="1">
    <source>
        <dbReference type="EMBL" id="MBC8573006.1"/>
    </source>
</evidence>
<reference evidence="1 2" key="1">
    <citation type="submission" date="2020-08" db="EMBL/GenBank/DDBJ databases">
        <title>Genome public.</title>
        <authorList>
            <person name="Liu C."/>
            <person name="Sun Q."/>
        </authorList>
    </citation>
    <scope>NUCLEOTIDE SEQUENCE [LARGE SCALE GENOMIC DNA]</scope>
    <source>
        <strain evidence="1 2">NSJ-46</strain>
    </source>
</reference>
<gene>
    <name evidence="1" type="ORF">H8716_07920</name>
</gene>
<accession>A0ABR7N9D9</accession>
<protein>
    <submittedName>
        <fullName evidence="1">Uncharacterized protein</fullName>
    </submittedName>
</protein>
<sequence>MYYADDEIRRTDLELRCWYPELETEIYKKGMFRYEIRCVDYAGDFELLRKTFEQKIRKIASPVTLSQVRPVEYEEKLEQIPFENPVQGFRASVSTEPEVRAFVEAKYSDVELIDIVHHPGVDYTVDIFVGNKTDPETMKEMESFLKQVLGTDTIRVQKKERKEVSKEFENEKESVVLDPFIQFLDNNSLGYHRELAYSAEEADYWFSNAEAIYGNQISRSDLPYFRDGQKNFFMDCSVSEGLDIRNALFLYDTVYLGMPMEKYLDSFLSYQRMTRKELIELVDMGKVVIVLTGAEKRYDAALLNDAYQATSLGVVGRRGANILMASYFSDLEKRYAGHFPGIYDCAKEMYRFSRKNQDNNLLMTADLISFPLRAKARSFEYLNKDGLLSLTAFGANTMLQEMLTDSLKETGDFDLFLGACAGPLHLSMALNASYFPVSMLKEQGKNPGTDMCLAEIMEQMLSFYWYNKDQFAYLQESRNTKDLDQLKLFECEPSLSVLDVAKSADDWHTPDLFGKILESIARLPVKEQNEKIREYNHLLFELAKLPSGTSVIDMIMTGAGYLPLPDGASTAMNVLDILRKVLSDQEDMKELAEKKELKKKLKKIDRKETSSEMVEDIYLLDKIYRVARLKSNS</sequence>
<comment type="caution">
    <text evidence="1">The sequence shown here is derived from an EMBL/GenBank/DDBJ whole genome shotgun (WGS) entry which is preliminary data.</text>
</comment>
<name>A0ABR7N9D9_9FIRM</name>
<dbReference type="RefSeq" id="WP_249308036.1">
    <property type="nucleotide sequence ID" value="NZ_JACRSZ010000007.1"/>
</dbReference>
<evidence type="ECO:0000313" key="2">
    <source>
        <dbReference type="Proteomes" id="UP000657421"/>
    </source>
</evidence>
<dbReference type="EMBL" id="JACRSZ010000007">
    <property type="protein sequence ID" value="MBC8573006.1"/>
    <property type="molecule type" value="Genomic_DNA"/>
</dbReference>